<name>A0A0N8GH91_9BACI</name>
<dbReference type="Proteomes" id="UP000050398">
    <property type="component" value="Unassembled WGS sequence"/>
</dbReference>
<dbReference type="InterPro" id="IPR013078">
    <property type="entry name" value="His_Pase_superF_clade-1"/>
</dbReference>
<dbReference type="PATRIC" id="fig|218284.4.peg.2298"/>
<dbReference type="eggNOG" id="COG0406">
    <property type="taxonomic scope" value="Bacteria"/>
</dbReference>
<reference evidence="1 2" key="1">
    <citation type="submission" date="2015-08" db="EMBL/GenBank/DDBJ databases">
        <title>Draft Genome Sequence of Bacillus vietnamensis UCD-SED5.</title>
        <authorList>
            <person name="Lee R.D."/>
            <person name="Jospin G."/>
            <person name="Lang J.M."/>
            <person name="Coil D.A."/>
            <person name="Eisen J.A."/>
        </authorList>
    </citation>
    <scope>NUCLEOTIDE SEQUENCE [LARGE SCALE GENOMIC DNA]</scope>
    <source>
        <strain evidence="1 2">UCD-SED5</strain>
    </source>
</reference>
<protein>
    <submittedName>
        <fullName evidence="1">Phosphoglycerate mutase</fullName>
    </submittedName>
</protein>
<dbReference type="OrthoDB" id="1680942at2"/>
<comment type="caution">
    <text evidence="1">The sequence shown here is derived from an EMBL/GenBank/DDBJ whole genome shotgun (WGS) entry which is preliminary data.</text>
</comment>
<dbReference type="SUPFAM" id="SSF53254">
    <property type="entry name" value="Phosphoglycerate mutase-like"/>
    <property type="match status" value="1"/>
</dbReference>
<dbReference type="RefSeq" id="WP_060671556.1">
    <property type="nucleotide sequence ID" value="NZ_LIXZ01000003.1"/>
</dbReference>
<dbReference type="Pfam" id="PF00300">
    <property type="entry name" value="His_Phos_1"/>
    <property type="match status" value="1"/>
</dbReference>
<dbReference type="Gene3D" id="3.40.50.1240">
    <property type="entry name" value="Phosphoglycerate mutase-like"/>
    <property type="match status" value="1"/>
</dbReference>
<accession>A0A0N8GH91</accession>
<gene>
    <name evidence="1" type="ORF">AM506_05890</name>
</gene>
<evidence type="ECO:0000313" key="1">
    <source>
        <dbReference type="EMBL" id="KPL60642.1"/>
    </source>
</evidence>
<evidence type="ECO:0000313" key="2">
    <source>
        <dbReference type="Proteomes" id="UP000050398"/>
    </source>
</evidence>
<dbReference type="AlphaFoldDB" id="A0A0N8GH91"/>
<dbReference type="EMBL" id="LIXZ01000003">
    <property type="protein sequence ID" value="KPL60642.1"/>
    <property type="molecule type" value="Genomic_DNA"/>
</dbReference>
<sequence>MRIGLIRHFKVTRGYPASYVTSNELMKWVEEYDASDVEGNEVDLKDIDWKGCYSSDLSRARITAETVYEGEITFLKELREIRLSPIFRSERKLPLILHLTFIRMAWWLNHRSQPESKREIEERIRVVVDRVVQEGKDVLIVGHGGIMIFMRKELRKRGFTGPSFRRPSNGKVYVYQDRTG</sequence>
<proteinExistence type="predicted"/>
<organism evidence="1 2">
    <name type="scientific">Rossellomorea vietnamensis</name>
    <dbReference type="NCBI Taxonomy" id="218284"/>
    <lineage>
        <taxon>Bacteria</taxon>
        <taxon>Bacillati</taxon>
        <taxon>Bacillota</taxon>
        <taxon>Bacilli</taxon>
        <taxon>Bacillales</taxon>
        <taxon>Bacillaceae</taxon>
        <taxon>Rossellomorea</taxon>
    </lineage>
</organism>
<dbReference type="InterPro" id="IPR029033">
    <property type="entry name" value="His_PPase_superfam"/>
</dbReference>